<dbReference type="NCBIfam" id="TIGR00229">
    <property type="entry name" value="sensory_box"/>
    <property type="match status" value="1"/>
</dbReference>
<keyword evidence="7" id="KW-0067">ATP-binding</keyword>
<dbReference type="RefSeq" id="WP_138153486.1">
    <property type="nucleotide sequence ID" value="NZ_VANU01000006.1"/>
</dbReference>
<feature type="domain" description="Histidine kinase" evidence="11">
    <location>
        <begin position="533"/>
        <end position="751"/>
    </location>
</feature>
<keyword evidence="3" id="KW-0597">Phosphoprotein</keyword>
<dbReference type="SUPFAM" id="SSF47384">
    <property type="entry name" value="Homodimeric domain of signal transducing histidine kinase"/>
    <property type="match status" value="1"/>
</dbReference>
<dbReference type="InterPro" id="IPR003661">
    <property type="entry name" value="HisK_dim/P_dom"/>
</dbReference>
<dbReference type="AlphaFoldDB" id="A0A5R8XYF2"/>
<comment type="caution">
    <text evidence="14">The sequence shown here is derived from an EMBL/GenBank/DDBJ whole genome shotgun (WGS) entry which is preliminary data.</text>
</comment>
<comment type="catalytic activity">
    <reaction evidence="1">
        <text>ATP + protein L-histidine = ADP + protein N-phospho-L-histidine.</text>
        <dbReference type="EC" id="2.7.13.3"/>
    </reaction>
</comment>
<evidence type="ECO:0000256" key="8">
    <source>
        <dbReference type="ARBA" id="ARBA00023012"/>
    </source>
</evidence>
<dbReference type="InterPro" id="IPR035965">
    <property type="entry name" value="PAS-like_dom_sf"/>
</dbReference>
<evidence type="ECO:0000256" key="1">
    <source>
        <dbReference type="ARBA" id="ARBA00000085"/>
    </source>
</evidence>
<dbReference type="PANTHER" id="PTHR43065:SF10">
    <property type="entry name" value="PEROXIDE STRESS-ACTIVATED HISTIDINE KINASE MAK3"/>
    <property type="match status" value="1"/>
</dbReference>
<dbReference type="EMBL" id="VANU01000006">
    <property type="protein sequence ID" value="TLP36256.1"/>
    <property type="molecule type" value="Genomic_DNA"/>
</dbReference>
<keyword evidence="10" id="KW-0812">Transmembrane</keyword>
<dbReference type="InterPro" id="IPR013656">
    <property type="entry name" value="PAS_4"/>
</dbReference>
<dbReference type="Pfam" id="PF08448">
    <property type="entry name" value="PAS_4"/>
    <property type="match status" value="1"/>
</dbReference>
<dbReference type="CDD" id="cd00130">
    <property type="entry name" value="PAS"/>
    <property type="match status" value="1"/>
</dbReference>
<evidence type="ECO:0000256" key="2">
    <source>
        <dbReference type="ARBA" id="ARBA00012438"/>
    </source>
</evidence>
<dbReference type="OrthoDB" id="5365412at2"/>
<evidence type="ECO:0000313" key="14">
    <source>
        <dbReference type="EMBL" id="TLP36256.1"/>
    </source>
</evidence>
<name>A0A5R8XYF2_9BACT</name>
<dbReference type="SUPFAM" id="SSF55874">
    <property type="entry name" value="ATPase domain of HSP90 chaperone/DNA topoisomerase II/histidine kinase"/>
    <property type="match status" value="1"/>
</dbReference>
<evidence type="ECO:0000259" key="13">
    <source>
        <dbReference type="PROSITE" id="PS50113"/>
    </source>
</evidence>
<evidence type="ECO:0000259" key="12">
    <source>
        <dbReference type="PROSITE" id="PS50112"/>
    </source>
</evidence>
<evidence type="ECO:0000256" key="5">
    <source>
        <dbReference type="ARBA" id="ARBA00022741"/>
    </source>
</evidence>
<dbReference type="Gene3D" id="1.10.287.130">
    <property type="match status" value="1"/>
</dbReference>
<dbReference type="PROSITE" id="PS50113">
    <property type="entry name" value="PAC"/>
    <property type="match status" value="1"/>
</dbReference>
<dbReference type="InterPro" id="IPR000014">
    <property type="entry name" value="PAS"/>
</dbReference>
<dbReference type="SMART" id="SM00387">
    <property type="entry name" value="HATPase_c"/>
    <property type="match status" value="1"/>
</dbReference>
<proteinExistence type="predicted"/>
<evidence type="ECO:0000259" key="11">
    <source>
        <dbReference type="PROSITE" id="PS50109"/>
    </source>
</evidence>
<feature type="domain" description="PAC" evidence="13">
    <location>
        <begin position="460"/>
        <end position="513"/>
    </location>
</feature>
<evidence type="ECO:0000256" key="6">
    <source>
        <dbReference type="ARBA" id="ARBA00022777"/>
    </source>
</evidence>
<keyword evidence="8" id="KW-0902">Two-component regulatory system</keyword>
<dbReference type="PRINTS" id="PR00344">
    <property type="entry name" value="BCTRLSENSOR"/>
</dbReference>
<dbReference type="PROSITE" id="PS50112">
    <property type="entry name" value="PAS"/>
    <property type="match status" value="1"/>
</dbReference>
<dbReference type="SMART" id="SM00091">
    <property type="entry name" value="PAS"/>
    <property type="match status" value="1"/>
</dbReference>
<organism evidence="14 15">
    <name type="scientific">Arcobacter arenosus</name>
    <dbReference type="NCBI Taxonomy" id="2576037"/>
    <lineage>
        <taxon>Bacteria</taxon>
        <taxon>Pseudomonadati</taxon>
        <taxon>Campylobacterota</taxon>
        <taxon>Epsilonproteobacteria</taxon>
        <taxon>Campylobacterales</taxon>
        <taxon>Arcobacteraceae</taxon>
        <taxon>Arcobacter</taxon>
    </lineage>
</organism>
<keyword evidence="10" id="KW-1133">Transmembrane helix</keyword>
<dbReference type="Gene3D" id="3.30.565.10">
    <property type="entry name" value="Histidine kinase-like ATPase, C-terminal domain"/>
    <property type="match status" value="1"/>
</dbReference>
<keyword evidence="5" id="KW-0547">Nucleotide-binding</keyword>
<dbReference type="EC" id="2.7.13.3" evidence="2"/>
<dbReference type="Proteomes" id="UP000308901">
    <property type="component" value="Unassembled WGS sequence"/>
</dbReference>
<dbReference type="InterPro" id="IPR000700">
    <property type="entry name" value="PAS-assoc_C"/>
</dbReference>
<accession>A0A5R8XYF2</accession>
<evidence type="ECO:0000256" key="7">
    <source>
        <dbReference type="ARBA" id="ARBA00022840"/>
    </source>
</evidence>
<evidence type="ECO:0000256" key="10">
    <source>
        <dbReference type="SAM" id="Phobius"/>
    </source>
</evidence>
<dbReference type="GO" id="GO:0005524">
    <property type="term" value="F:ATP binding"/>
    <property type="evidence" value="ECO:0007669"/>
    <property type="project" value="UniProtKB-KW"/>
</dbReference>
<evidence type="ECO:0000256" key="9">
    <source>
        <dbReference type="SAM" id="Coils"/>
    </source>
</evidence>
<evidence type="ECO:0000313" key="15">
    <source>
        <dbReference type="Proteomes" id="UP000308901"/>
    </source>
</evidence>
<feature type="transmembrane region" description="Helical" evidence="10">
    <location>
        <begin position="315"/>
        <end position="338"/>
    </location>
</feature>
<dbReference type="InterPro" id="IPR005467">
    <property type="entry name" value="His_kinase_dom"/>
</dbReference>
<reference evidence="14 15" key="1">
    <citation type="submission" date="2019-05" db="EMBL/GenBank/DDBJ databases">
        <title>Arcobacter sp. nov., isolated from sea sediment.</title>
        <authorList>
            <person name="Kim W."/>
        </authorList>
    </citation>
    <scope>NUCLEOTIDE SEQUENCE [LARGE SCALE GENOMIC DNA]</scope>
    <source>
        <strain evidence="14 15">CAU 1517</strain>
    </source>
</reference>
<dbReference type="PANTHER" id="PTHR43065">
    <property type="entry name" value="SENSOR HISTIDINE KINASE"/>
    <property type="match status" value="1"/>
</dbReference>
<dbReference type="GO" id="GO:0000155">
    <property type="term" value="F:phosphorelay sensor kinase activity"/>
    <property type="evidence" value="ECO:0007669"/>
    <property type="project" value="InterPro"/>
</dbReference>
<dbReference type="InterPro" id="IPR036890">
    <property type="entry name" value="HATPase_C_sf"/>
</dbReference>
<dbReference type="InterPro" id="IPR003594">
    <property type="entry name" value="HATPase_dom"/>
</dbReference>
<dbReference type="InterPro" id="IPR004358">
    <property type="entry name" value="Sig_transdc_His_kin-like_C"/>
</dbReference>
<feature type="coiled-coil region" evidence="9">
    <location>
        <begin position="344"/>
        <end position="393"/>
    </location>
</feature>
<dbReference type="InterPro" id="IPR036097">
    <property type="entry name" value="HisK_dim/P_sf"/>
</dbReference>
<keyword evidence="4" id="KW-0808">Transferase</keyword>
<evidence type="ECO:0000256" key="3">
    <source>
        <dbReference type="ARBA" id="ARBA00022553"/>
    </source>
</evidence>
<dbReference type="Pfam" id="PF02518">
    <property type="entry name" value="HATPase_c"/>
    <property type="match status" value="1"/>
</dbReference>
<gene>
    <name evidence="14" type="ORF">FDK22_13390</name>
</gene>
<feature type="domain" description="PAS" evidence="12">
    <location>
        <begin position="386"/>
        <end position="449"/>
    </location>
</feature>
<keyword evidence="15" id="KW-1185">Reference proteome</keyword>
<sequence>MVQSKKIKKLRILFILLFLIFLIFSFLITDYIKTKYTTTKLNNKSDSYLKIYNTVYNQYKEMSEVFLSGVITMNQLDEKLLIYQDSTENVQKSIRDNLYSNIQKRYETLKEKHITSINIILPDNTFLLVMKNPKKYNFQASKLRTDITYVNKTKKPFDSFNIGKGGSGFRFLHPIFNKEKYVGLICFTFDASAITSSIMKQYYVLSNFYFKKDYFTDDFLSKSKIYKPSPHKGYLHNTKVLNELKKATRKDIEQLIPSNIIREKTYENFSSLNVETIVDKQANITITTIPIINKIDKTIQGILTIRAKADDIKSYLWIINLIYILIILIVCLLLYLFYKIISEKEALKFEVKKKTNQLQEINDNLEHKIEKNTQELKKRNSELLQQKDFLNALIETSPVPFFIKNIDGKYINVNKIWCEFTGFTKKEILNKSVYDVAPKDIADIYYEQDLKVFKLEENPQVYESHVVNKNTKVVHDVIFYKSAFFDEKGEVAGLIGTLLDLTRIKALEEEKIKKEKLILEQSKFVQMGEMIGNIAHQWRQPLSLISTVTSGLKLDFELDKIEKENSVKNLQTVLNTVVYLSDTINQFSNFIKEDRTLTKVKVQDRILEVLKILDAALKNNHININLQLNEGTPLYVELVVGELSQVLINIITNSKDAYLINKITTNKIINIKSFKKDDFAYIVIEDYAGGIKEDIISKIFDPYFTTKHQYQGTGLGLYICKDIIEKHLKGKISAKNTKKGVEFIIKLKLVK</sequence>
<feature type="transmembrane region" description="Helical" evidence="10">
    <location>
        <begin position="12"/>
        <end position="32"/>
    </location>
</feature>
<keyword evidence="9" id="KW-0175">Coiled coil</keyword>
<evidence type="ECO:0000256" key="4">
    <source>
        <dbReference type="ARBA" id="ARBA00022679"/>
    </source>
</evidence>
<dbReference type="Gene3D" id="3.30.450.20">
    <property type="entry name" value="PAS domain"/>
    <property type="match status" value="1"/>
</dbReference>
<dbReference type="CDD" id="cd00082">
    <property type="entry name" value="HisKA"/>
    <property type="match status" value="1"/>
</dbReference>
<keyword evidence="10" id="KW-0472">Membrane</keyword>
<protein>
    <recommendedName>
        <fullName evidence="2">histidine kinase</fullName>
        <ecNumber evidence="2">2.7.13.3</ecNumber>
    </recommendedName>
</protein>
<dbReference type="PROSITE" id="PS50109">
    <property type="entry name" value="HIS_KIN"/>
    <property type="match status" value="1"/>
</dbReference>
<keyword evidence="6" id="KW-0418">Kinase</keyword>
<dbReference type="SUPFAM" id="SSF55785">
    <property type="entry name" value="PYP-like sensor domain (PAS domain)"/>
    <property type="match status" value="1"/>
</dbReference>